<evidence type="ECO:0000313" key="5">
    <source>
        <dbReference type="Proteomes" id="UP000294721"/>
    </source>
</evidence>
<feature type="domain" description="Lipid/polyisoprenoid-binding YceI-like" evidence="2">
    <location>
        <begin position="21"/>
        <end position="185"/>
    </location>
</feature>
<evidence type="ECO:0000259" key="2">
    <source>
        <dbReference type="SMART" id="SM00867"/>
    </source>
</evidence>
<name>A0AAE9KFR0_9NEIS</name>
<evidence type="ECO:0000313" key="3">
    <source>
        <dbReference type="EMBL" id="TCP07957.1"/>
    </source>
</evidence>
<dbReference type="InterPro" id="IPR007372">
    <property type="entry name" value="Lipid/polyisoprenoid-bd_YceI"/>
</dbReference>
<feature type="signal peptide" evidence="1">
    <location>
        <begin position="1"/>
        <end position="19"/>
    </location>
</feature>
<dbReference type="AlphaFoldDB" id="A0AAE9KFR0"/>
<dbReference type="EMBL" id="CP091507">
    <property type="protein sequence ID" value="UOO78466.1"/>
    <property type="molecule type" value="Genomic_DNA"/>
</dbReference>
<dbReference type="PANTHER" id="PTHR34406">
    <property type="entry name" value="PROTEIN YCEI"/>
    <property type="match status" value="1"/>
</dbReference>
<organism evidence="4 6">
    <name type="scientific">Uruburuella suis</name>
    <dbReference type="NCBI Taxonomy" id="252130"/>
    <lineage>
        <taxon>Bacteria</taxon>
        <taxon>Pseudomonadati</taxon>
        <taxon>Pseudomonadota</taxon>
        <taxon>Betaproteobacteria</taxon>
        <taxon>Neisseriales</taxon>
        <taxon>Neisseriaceae</taxon>
        <taxon>Uruburuella</taxon>
    </lineage>
</organism>
<dbReference type="PANTHER" id="PTHR34406:SF2">
    <property type="entry name" value="PERIPLASMIC PROTEIN"/>
    <property type="match status" value="1"/>
</dbReference>
<evidence type="ECO:0000256" key="1">
    <source>
        <dbReference type="SAM" id="SignalP"/>
    </source>
</evidence>
<protein>
    <submittedName>
        <fullName evidence="3">Polyisoprenoid-binding protein YceI</fullName>
    </submittedName>
    <submittedName>
        <fullName evidence="4">YceI family protein</fullName>
    </submittedName>
</protein>
<accession>A0AAE9KFR0</accession>
<dbReference type="Pfam" id="PF04264">
    <property type="entry name" value="YceI"/>
    <property type="match status" value="1"/>
</dbReference>
<dbReference type="SMART" id="SM00867">
    <property type="entry name" value="YceI"/>
    <property type="match status" value="1"/>
</dbReference>
<keyword evidence="1" id="KW-0732">Signal</keyword>
<reference evidence="3 5" key="1">
    <citation type="submission" date="2019-03" db="EMBL/GenBank/DDBJ databases">
        <title>Genomic Encyclopedia of Type Strains, Phase IV (KMG-IV): sequencing the most valuable type-strain genomes for metagenomic binning, comparative biology and taxonomic classification.</title>
        <authorList>
            <person name="Goeker M."/>
        </authorList>
    </citation>
    <scope>NUCLEOTIDE SEQUENCE [LARGE SCALE GENOMIC DNA]</scope>
    <source>
        <strain evidence="3 5">DSM 17474</strain>
    </source>
</reference>
<dbReference type="SUPFAM" id="SSF101874">
    <property type="entry name" value="YceI-like"/>
    <property type="match status" value="1"/>
</dbReference>
<sequence length="187" mass="20186">MKKTLFAGLLAVAAGAASAATYTIDSHHANARFAIDHFGATTNTGGFYNLTGTVAFDPKAQTGSVDVRIPVSSLNTGNARFDEHLKSADLFNAAQYPEMRFQSSKWHFKGNKVSSVEGTLTLLGQTHPVTLKATKFNCYNSPMLKTEVCGGDFETVIDRSKWGMNYLVAAGMSKNVKLTIQIEAAKQ</sequence>
<reference evidence="4" key="3">
    <citation type="journal article" date="2022" name="Res Sq">
        <title>Evolution of multicellular longitudinally dividing oral cavity symbionts (Neisseriaceae).</title>
        <authorList>
            <person name="Nyongesa S."/>
            <person name="Weber P."/>
            <person name="Bernet E."/>
            <person name="Pullido F."/>
            <person name="Nieckarz M."/>
            <person name="Delaby M."/>
            <person name="Nieves C."/>
            <person name="Viehboeck T."/>
            <person name="Krause N."/>
            <person name="Rivera-Millot A."/>
            <person name="Nakamura A."/>
            <person name="Vischer N."/>
            <person name="VanNieuwenhze M."/>
            <person name="Brun Y."/>
            <person name="Cava F."/>
            <person name="Bulgheresi S."/>
            <person name="Veyrier F."/>
        </authorList>
    </citation>
    <scope>NUCLEOTIDE SEQUENCE</scope>
    <source>
        <strain evidence="4">1258/02</strain>
    </source>
</reference>
<evidence type="ECO:0000313" key="4">
    <source>
        <dbReference type="EMBL" id="UOO78466.1"/>
    </source>
</evidence>
<feature type="chain" id="PRO_5042130607" evidence="1">
    <location>
        <begin position="20"/>
        <end position="187"/>
    </location>
</feature>
<dbReference type="Proteomes" id="UP000294721">
    <property type="component" value="Unassembled WGS sequence"/>
</dbReference>
<proteinExistence type="predicted"/>
<keyword evidence="5" id="KW-1185">Reference proteome</keyword>
<evidence type="ECO:0000313" key="6">
    <source>
        <dbReference type="Proteomes" id="UP000829756"/>
    </source>
</evidence>
<gene>
    <name evidence="3" type="ORF">EV680_10579</name>
    <name evidence="4" type="ORF">LVJ78_06990</name>
</gene>
<dbReference type="Proteomes" id="UP000829756">
    <property type="component" value="Chromosome"/>
</dbReference>
<dbReference type="InterPro" id="IPR036761">
    <property type="entry name" value="TTHA0802/YceI-like_sf"/>
</dbReference>
<dbReference type="Gene3D" id="2.40.128.110">
    <property type="entry name" value="Lipid/polyisoprenoid-binding, YceI-like"/>
    <property type="match status" value="1"/>
</dbReference>
<dbReference type="EMBL" id="SLXE01000005">
    <property type="protein sequence ID" value="TCP07957.1"/>
    <property type="molecule type" value="Genomic_DNA"/>
</dbReference>
<dbReference type="KEGG" id="usu:LVJ78_06990"/>
<dbReference type="RefSeq" id="WP_132953093.1">
    <property type="nucleotide sequence ID" value="NZ_CALJUB010000070.1"/>
</dbReference>
<reference evidence="4" key="2">
    <citation type="submission" date="2021-12" db="EMBL/GenBank/DDBJ databases">
        <authorList>
            <person name="Veyrier F.J."/>
        </authorList>
    </citation>
    <scope>NUCLEOTIDE SEQUENCE</scope>
    <source>
        <strain evidence="4">1258/02</strain>
    </source>
</reference>